<protein>
    <submittedName>
        <fullName evidence="2">Uncharacterized protein</fullName>
    </submittedName>
</protein>
<dbReference type="Proteomes" id="UP000799437">
    <property type="component" value="Unassembled WGS sequence"/>
</dbReference>
<proteinExistence type="predicted"/>
<keyword evidence="3" id="KW-1185">Reference proteome</keyword>
<feature type="region of interest" description="Disordered" evidence="1">
    <location>
        <begin position="66"/>
        <end position="88"/>
    </location>
</feature>
<accession>A0A6A6VTM3</accession>
<reference evidence="2" key="1">
    <citation type="journal article" date="2020" name="Stud. Mycol.">
        <title>101 Dothideomycetes genomes: a test case for predicting lifestyles and emergence of pathogens.</title>
        <authorList>
            <person name="Haridas S."/>
            <person name="Albert R."/>
            <person name="Binder M."/>
            <person name="Bloem J."/>
            <person name="Labutti K."/>
            <person name="Salamov A."/>
            <person name="Andreopoulos B."/>
            <person name="Baker S."/>
            <person name="Barry K."/>
            <person name="Bills G."/>
            <person name="Bluhm B."/>
            <person name="Cannon C."/>
            <person name="Castanera R."/>
            <person name="Culley D."/>
            <person name="Daum C."/>
            <person name="Ezra D."/>
            <person name="Gonzalez J."/>
            <person name="Henrissat B."/>
            <person name="Kuo A."/>
            <person name="Liang C."/>
            <person name="Lipzen A."/>
            <person name="Lutzoni F."/>
            <person name="Magnuson J."/>
            <person name="Mondo S."/>
            <person name="Nolan M."/>
            <person name="Ohm R."/>
            <person name="Pangilinan J."/>
            <person name="Park H.-J."/>
            <person name="Ramirez L."/>
            <person name="Alfaro M."/>
            <person name="Sun H."/>
            <person name="Tritt A."/>
            <person name="Yoshinaga Y."/>
            <person name="Zwiers L.-H."/>
            <person name="Turgeon B."/>
            <person name="Goodwin S."/>
            <person name="Spatafora J."/>
            <person name="Crous P."/>
            <person name="Grigoriev I."/>
        </authorList>
    </citation>
    <scope>NUCLEOTIDE SEQUENCE</scope>
    <source>
        <strain evidence="2">CBS 121739</strain>
    </source>
</reference>
<dbReference type="AlphaFoldDB" id="A0A6A6VTM3"/>
<evidence type="ECO:0000313" key="2">
    <source>
        <dbReference type="EMBL" id="KAF2753563.1"/>
    </source>
</evidence>
<evidence type="ECO:0000256" key="1">
    <source>
        <dbReference type="SAM" id="MobiDB-lite"/>
    </source>
</evidence>
<evidence type="ECO:0000313" key="3">
    <source>
        <dbReference type="Proteomes" id="UP000799437"/>
    </source>
</evidence>
<dbReference type="EMBL" id="ML996584">
    <property type="protein sequence ID" value="KAF2753563.1"/>
    <property type="molecule type" value="Genomic_DNA"/>
</dbReference>
<dbReference type="GeneID" id="54480966"/>
<dbReference type="RefSeq" id="XP_033596014.1">
    <property type="nucleotide sequence ID" value="XM_033739912.1"/>
</dbReference>
<organism evidence="2 3">
    <name type="scientific">Pseudovirgaria hyperparasitica</name>
    <dbReference type="NCBI Taxonomy" id="470096"/>
    <lineage>
        <taxon>Eukaryota</taxon>
        <taxon>Fungi</taxon>
        <taxon>Dikarya</taxon>
        <taxon>Ascomycota</taxon>
        <taxon>Pezizomycotina</taxon>
        <taxon>Dothideomycetes</taxon>
        <taxon>Dothideomycetes incertae sedis</taxon>
        <taxon>Acrospermales</taxon>
        <taxon>Acrospermaceae</taxon>
        <taxon>Pseudovirgaria</taxon>
    </lineage>
</organism>
<name>A0A6A6VTM3_9PEZI</name>
<sequence>MAGPSHKHANVITDPHVDGMDEQELVRLIRDIRSRAEQPIAPVEANNGVKFDALLAAQRAVYRHRTPNHARPPESHTNAVAPATPRRTQAVVHAPPSHARIAVLHAHQNHAELPTDARPVVVDFKADSQTVALLFATMRLATFLLLRLLMWFCGGVRGAAEWCEISLTPPVQQAGCPLLQKNQDSSLHNISS</sequence>
<gene>
    <name evidence="2" type="ORF">EJ05DRAFT_222359</name>
</gene>